<feature type="chain" id="PRO_5024416495" description="DUF3304 domain-containing protein" evidence="1">
    <location>
        <begin position="19"/>
        <end position="205"/>
    </location>
</feature>
<reference evidence="2 3" key="1">
    <citation type="submission" date="2019-04" db="EMBL/GenBank/DDBJ databases">
        <authorList>
            <person name="Grouzdev D.S."/>
            <person name="Nazina T.N."/>
        </authorList>
    </citation>
    <scope>NUCLEOTIDE SEQUENCE [LARGE SCALE GENOMIC DNA]</scope>
    <source>
        <strain evidence="2 3">SHC 3-19</strain>
    </source>
</reference>
<gene>
    <name evidence="2" type="ORF">E5S66_02950</name>
</gene>
<dbReference type="Proteomes" id="UP000308508">
    <property type="component" value="Unassembled WGS sequence"/>
</dbReference>
<feature type="signal peptide" evidence="1">
    <location>
        <begin position="1"/>
        <end position="18"/>
    </location>
</feature>
<dbReference type="PROSITE" id="PS51257">
    <property type="entry name" value="PROKAR_LIPOPROTEIN"/>
    <property type="match status" value="1"/>
</dbReference>
<keyword evidence="1" id="KW-0732">Signal</keyword>
<evidence type="ECO:0000313" key="2">
    <source>
        <dbReference type="EMBL" id="TLX22996.1"/>
    </source>
</evidence>
<dbReference type="EMBL" id="SROY01000001">
    <property type="protein sequence ID" value="TLX22996.1"/>
    <property type="molecule type" value="Genomic_DNA"/>
</dbReference>
<keyword evidence="3" id="KW-1185">Reference proteome</keyword>
<evidence type="ECO:0000256" key="1">
    <source>
        <dbReference type="SAM" id="SignalP"/>
    </source>
</evidence>
<dbReference type="AlphaFoldDB" id="A0A5R9PIF2"/>
<proteinExistence type="predicted"/>
<protein>
    <recommendedName>
        <fullName evidence="4">DUF3304 domain-containing protein</fullName>
    </recommendedName>
</protein>
<evidence type="ECO:0000313" key="3">
    <source>
        <dbReference type="Proteomes" id="UP000308508"/>
    </source>
</evidence>
<accession>A0A5R9PIF2</accession>
<organism evidence="2 3">
    <name type="scientific">Thermomonas fusca</name>
    <dbReference type="NCBI Taxonomy" id="215690"/>
    <lineage>
        <taxon>Bacteria</taxon>
        <taxon>Pseudomonadati</taxon>
        <taxon>Pseudomonadota</taxon>
        <taxon>Gammaproteobacteria</taxon>
        <taxon>Lysobacterales</taxon>
        <taxon>Lysobacteraceae</taxon>
        <taxon>Thermomonas</taxon>
    </lineage>
</organism>
<evidence type="ECO:0008006" key="4">
    <source>
        <dbReference type="Google" id="ProtNLM"/>
    </source>
</evidence>
<sequence length="205" mass="23247">MKPLRTAATLLASTLLCACQTPMSNERNFGPYPGAPNIDRRYTGTVADWPLFFIRHHFSTQCFDTQYCRVKYGSVPAEDRKPTGSIESVGRHYPAILTQAKRIGIDNFAGPVVIDWNSKDGTALHAEIDFDKLFKDRLVPIPPTVKREDIPELINISEPTIVVEVVDRTVNVYTSTHIPMKEEQIPGNRYSDFNDDLVRVFTRTY</sequence>
<comment type="caution">
    <text evidence="2">The sequence shown here is derived from an EMBL/GenBank/DDBJ whole genome shotgun (WGS) entry which is preliminary data.</text>
</comment>
<name>A0A5R9PIF2_9GAMM</name>